<organism evidence="18">
    <name type="scientific">Anopheles triannulatus</name>
    <dbReference type="NCBI Taxonomy" id="58253"/>
    <lineage>
        <taxon>Eukaryota</taxon>
        <taxon>Metazoa</taxon>
        <taxon>Ecdysozoa</taxon>
        <taxon>Arthropoda</taxon>
        <taxon>Hexapoda</taxon>
        <taxon>Insecta</taxon>
        <taxon>Pterygota</taxon>
        <taxon>Neoptera</taxon>
        <taxon>Endopterygota</taxon>
        <taxon>Diptera</taxon>
        <taxon>Nematocera</taxon>
        <taxon>Culicoidea</taxon>
        <taxon>Culicidae</taxon>
        <taxon>Anophelinae</taxon>
        <taxon>Anopheles</taxon>
    </lineage>
</organism>
<evidence type="ECO:0000256" key="13">
    <source>
        <dbReference type="ARBA" id="ARBA00038302"/>
    </source>
</evidence>
<dbReference type="PANTHER" id="PTHR42735">
    <property type="match status" value="1"/>
</dbReference>
<dbReference type="GO" id="GO:0019752">
    <property type="term" value="P:carboxylic acid metabolic process"/>
    <property type="evidence" value="ECO:0007669"/>
    <property type="project" value="InterPro"/>
</dbReference>
<evidence type="ECO:0000256" key="1">
    <source>
        <dbReference type="ARBA" id="ARBA00001933"/>
    </source>
</evidence>
<evidence type="ECO:0000256" key="2">
    <source>
        <dbReference type="ARBA" id="ARBA00004389"/>
    </source>
</evidence>
<dbReference type="SUPFAM" id="SSF53383">
    <property type="entry name" value="PLP-dependent transferases"/>
    <property type="match status" value="1"/>
</dbReference>
<dbReference type="GO" id="GO:0005789">
    <property type="term" value="C:endoplasmic reticulum membrane"/>
    <property type="evidence" value="ECO:0007669"/>
    <property type="project" value="UniProtKB-SubCell"/>
</dbReference>
<evidence type="ECO:0000256" key="7">
    <source>
        <dbReference type="ARBA" id="ARBA00022898"/>
    </source>
</evidence>
<evidence type="ECO:0000256" key="14">
    <source>
        <dbReference type="ARBA" id="ARBA00038965"/>
    </source>
</evidence>
<dbReference type="GO" id="GO:0030170">
    <property type="term" value="F:pyridoxal phosphate binding"/>
    <property type="evidence" value="ECO:0007669"/>
    <property type="project" value="InterPro"/>
</dbReference>
<comment type="pathway">
    <text evidence="4">Sphingolipid metabolism.</text>
</comment>
<evidence type="ECO:0000256" key="10">
    <source>
        <dbReference type="ARBA" id="ARBA00023098"/>
    </source>
</evidence>
<keyword evidence="7 16" id="KW-0663">Pyridoxal phosphate</keyword>
<keyword evidence="11" id="KW-0472">Membrane</keyword>
<accession>A0A2M4AHP3</accession>
<reference evidence="18" key="1">
    <citation type="submission" date="2018-01" db="EMBL/GenBank/DDBJ databases">
        <title>An insight into the sialome of Amazonian anophelines.</title>
        <authorList>
            <person name="Ribeiro J.M."/>
            <person name="Scarpassa V."/>
            <person name="Calvo E."/>
        </authorList>
    </citation>
    <scope>NUCLEOTIDE SEQUENCE</scope>
    <source>
        <tissue evidence="18">Salivary glands</tissue>
    </source>
</reference>
<name>A0A2M4AHP3_9DIPT</name>
<dbReference type="FunFam" id="6.10.140.2150:FF:000001">
    <property type="entry name" value="Sphingosine-1-phosphate lyase 1"/>
    <property type="match status" value="1"/>
</dbReference>
<keyword evidence="12 17" id="KW-0456">Lyase</keyword>
<dbReference type="InterPro" id="IPR002129">
    <property type="entry name" value="PyrdxlP-dep_de-COase"/>
</dbReference>
<dbReference type="InterPro" id="IPR050477">
    <property type="entry name" value="GrpII_AminoAcid_Decarb"/>
</dbReference>
<feature type="modified residue" description="N6-(pyridoxal phosphate)lysine" evidence="16">
    <location>
        <position position="334"/>
    </location>
</feature>
<evidence type="ECO:0000256" key="3">
    <source>
        <dbReference type="ARBA" id="ARBA00004760"/>
    </source>
</evidence>
<evidence type="ECO:0000256" key="6">
    <source>
        <dbReference type="ARBA" id="ARBA00022824"/>
    </source>
</evidence>
<evidence type="ECO:0000256" key="9">
    <source>
        <dbReference type="ARBA" id="ARBA00022989"/>
    </source>
</evidence>
<proteinExistence type="inferred from homology"/>
<keyword evidence="8" id="KW-0746">Sphingolipid metabolism</keyword>
<dbReference type="InterPro" id="IPR015424">
    <property type="entry name" value="PyrdxlP-dep_Trfase"/>
</dbReference>
<dbReference type="Gene3D" id="6.10.140.2150">
    <property type="match status" value="1"/>
</dbReference>
<protein>
    <recommendedName>
        <fullName evidence="14">sphinganine-1-phosphate aldolase</fullName>
        <ecNumber evidence="14">4.1.2.27</ecNumber>
    </recommendedName>
    <alternativeName>
        <fullName evidence="15">Sphingosine-1-phosphate aldolase</fullName>
    </alternativeName>
</protein>
<evidence type="ECO:0000313" key="18">
    <source>
        <dbReference type="EMBL" id="MBW40294.1"/>
    </source>
</evidence>
<evidence type="ECO:0000256" key="17">
    <source>
        <dbReference type="RuleBase" id="RU000382"/>
    </source>
</evidence>
<dbReference type="InterPro" id="IPR015421">
    <property type="entry name" value="PyrdxlP-dep_Trfase_major"/>
</dbReference>
<comment type="subcellular location">
    <subcellularLocation>
        <location evidence="2">Endoplasmic reticulum membrane</location>
        <topology evidence="2">Single-pass membrane protein</topology>
    </subcellularLocation>
</comment>
<dbReference type="EMBL" id="GGFK01006973">
    <property type="protein sequence ID" value="MBW40294.1"/>
    <property type="molecule type" value="Transcribed_RNA"/>
</dbReference>
<comment type="similarity">
    <text evidence="13">Belongs to the group II decarboxylase family. Sphingosine-1-phosphate lyase subfamily.</text>
</comment>
<evidence type="ECO:0000256" key="15">
    <source>
        <dbReference type="ARBA" id="ARBA00042568"/>
    </source>
</evidence>
<comment type="pathway">
    <text evidence="3">Lipid metabolism; sphingolipid metabolism.</text>
</comment>
<dbReference type="Gene3D" id="3.40.640.10">
    <property type="entry name" value="Type I PLP-dependent aspartate aminotransferase-like (Major domain)"/>
    <property type="match status" value="1"/>
</dbReference>
<keyword evidence="6" id="KW-0256">Endoplasmic reticulum</keyword>
<dbReference type="AlphaFoldDB" id="A0A2M4AHP3"/>
<evidence type="ECO:0000256" key="8">
    <source>
        <dbReference type="ARBA" id="ARBA00022919"/>
    </source>
</evidence>
<dbReference type="GO" id="GO:0030149">
    <property type="term" value="P:sphingolipid catabolic process"/>
    <property type="evidence" value="ECO:0007669"/>
    <property type="project" value="TreeGrafter"/>
</dbReference>
<evidence type="ECO:0000256" key="11">
    <source>
        <dbReference type="ARBA" id="ARBA00023136"/>
    </source>
</evidence>
<sequence>MEPHLRLVTGSIDRVFTGRQPWQIVAITTTTVLSAVWLCQVLFQDESLYSRAKKKVFKLARLIPQVRRRVEQEIDKINDGFVKDISQKGDYYTELPGDGLAPEAIIAKVDEYLELGHYRWKEGYISGAVYYYNPELIKLVTSVYGKASYTNPLHPDVFPGVCKMEAEVVRMTATLFQGGANACGTMTTGGTESIMMACKAYRDYARENRGVTTPNMVLPVTAHTGFDKAAQYLNIFSKVVPVDPVTTAVDIRAMERAINRNTVMLVGSAPNFPYGTMDDIEAIAALGRKYNIPVHVDACLGGFLIVFMKRAGYPVPPFDFSVPGVTSISADTHKYGYTPKGSSVVLYSEKKYRHHQYTVTTDWPGGVYGSPTVNGSRAGGIIAATWATMINFGLDGYVEATKRIIDTTRYIEQQLRAMKNIFIFGTPATSVIGIGSKDFDIFLLGGELNSLGWNLNSLQFPSGIHICVTYMHTENGVAQKFVEDVRTKVALIMQNPTKPVEGKMAIYGIAQSLPDRALIGDFTRCFIDSMYYTPIDKKATK</sequence>
<dbReference type="PANTHER" id="PTHR42735:SF6">
    <property type="entry name" value="SPHINGOSINE-1-PHOSPHATE LYASE 1"/>
    <property type="match status" value="1"/>
</dbReference>
<dbReference type="Gene3D" id="3.90.1150.10">
    <property type="entry name" value="Aspartate Aminotransferase, domain 1"/>
    <property type="match status" value="1"/>
</dbReference>
<dbReference type="Pfam" id="PF00282">
    <property type="entry name" value="Pyridoxal_deC"/>
    <property type="match status" value="1"/>
</dbReference>
<evidence type="ECO:0000256" key="4">
    <source>
        <dbReference type="ARBA" id="ARBA00004991"/>
    </source>
</evidence>
<dbReference type="InterPro" id="IPR015422">
    <property type="entry name" value="PyrdxlP-dep_Trfase_small"/>
</dbReference>
<dbReference type="GO" id="GO:0008117">
    <property type="term" value="F:sphinganine-1-phosphate aldolase activity"/>
    <property type="evidence" value="ECO:0007669"/>
    <property type="project" value="UniProtKB-EC"/>
</dbReference>
<keyword evidence="5" id="KW-0812">Transmembrane</keyword>
<keyword evidence="9" id="KW-1133">Transmembrane helix</keyword>
<dbReference type="FunFam" id="3.40.640.10:FF:000020">
    <property type="entry name" value="sphingosine-1-phosphate lyase 1"/>
    <property type="match status" value="1"/>
</dbReference>
<evidence type="ECO:0000256" key="5">
    <source>
        <dbReference type="ARBA" id="ARBA00022692"/>
    </source>
</evidence>
<keyword evidence="10" id="KW-0443">Lipid metabolism</keyword>
<dbReference type="EC" id="4.1.2.27" evidence="14"/>
<evidence type="ECO:0000256" key="12">
    <source>
        <dbReference type="ARBA" id="ARBA00023239"/>
    </source>
</evidence>
<evidence type="ECO:0000256" key="16">
    <source>
        <dbReference type="PIRSR" id="PIRSR602129-50"/>
    </source>
</evidence>
<comment type="cofactor">
    <cofactor evidence="1 16 17">
        <name>pyridoxal 5'-phosphate</name>
        <dbReference type="ChEBI" id="CHEBI:597326"/>
    </cofactor>
</comment>